<organism evidence="1 2">
    <name type="scientific">Ambrosia artemisiifolia</name>
    <name type="common">Common ragweed</name>
    <dbReference type="NCBI Taxonomy" id="4212"/>
    <lineage>
        <taxon>Eukaryota</taxon>
        <taxon>Viridiplantae</taxon>
        <taxon>Streptophyta</taxon>
        <taxon>Embryophyta</taxon>
        <taxon>Tracheophyta</taxon>
        <taxon>Spermatophyta</taxon>
        <taxon>Magnoliopsida</taxon>
        <taxon>eudicotyledons</taxon>
        <taxon>Gunneridae</taxon>
        <taxon>Pentapetalae</taxon>
        <taxon>asterids</taxon>
        <taxon>campanulids</taxon>
        <taxon>Asterales</taxon>
        <taxon>Asteraceae</taxon>
        <taxon>Asteroideae</taxon>
        <taxon>Heliantheae alliance</taxon>
        <taxon>Heliantheae</taxon>
        <taxon>Ambrosia</taxon>
    </lineage>
</organism>
<dbReference type="Proteomes" id="UP001206925">
    <property type="component" value="Unassembled WGS sequence"/>
</dbReference>
<comment type="caution">
    <text evidence="1">The sequence shown here is derived from an EMBL/GenBank/DDBJ whole genome shotgun (WGS) entry which is preliminary data.</text>
</comment>
<dbReference type="PANTHER" id="PTHR45958:SF6">
    <property type="entry name" value="U-BOX DOMAIN-CONTAINING PROTEIN 43"/>
    <property type="match status" value="1"/>
</dbReference>
<dbReference type="InterPro" id="IPR052608">
    <property type="entry name" value="U-box_domain_protein"/>
</dbReference>
<accession>A0AAD5CG88</accession>
<name>A0AAD5CG88_AMBAR</name>
<keyword evidence="2" id="KW-1185">Reference proteome</keyword>
<dbReference type="AlphaFoldDB" id="A0AAD5CG88"/>
<protein>
    <submittedName>
        <fullName evidence="1">Uncharacterized protein</fullName>
    </submittedName>
</protein>
<sequence>MGHKISDLYRNFATYSSVFRVTLMKPMVVVADYAPWSVDRSGYRFPSSVSSNAEDYTMVLVQIPMCKERESLDHTLKKTDMNPSITLRNTIEEWNARNETVQLDMARKSLTLGCPEIDTLRALRFSSSRRVRCKTLETVRVVVEDHDDNKEIMAEGDNVVSTFTLLLPLVSILTLNKD</sequence>
<gene>
    <name evidence="1" type="ORF">M8C21_029313</name>
</gene>
<reference evidence="1" key="1">
    <citation type="submission" date="2022-06" db="EMBL/GenBank/DDBJ databases">
        <title>Uncovering the hologenomic basis of an extraordinary plant invasion.</title>
        <authorList>
            <person name="Bieker V.C."/>
            <person name="Martin M.D."/>
            <person name="Gilbert T."/>
            <person name="Hodgins K."/>
            <person name="Battlay P."/>
            <person name="Petersen B."/>
            <person name="Wilson J."/>
        </authorList>
    </citation>
    <scope>NUCLEOTIDE SEQUENCE</scope>
    <source>
        <strain evidence="1">AA19_3_7</strain>
        <tissue evidence="1">Leaf</tissue>
    </source>
</reference>
<evidence type="ECO:0000313" key="1">
    <source>
        <dbReference type="EMBL" id="KAI7739911.1"/>
    </source>
</evidence>
<dbReference type="EMBL" id="JAMZMK010008543">
    <property type="protein sequence ID" value="KAI7739911.1"/>
    <property type="molecule type" value="Genomic_DNA"/>
</dbReference>
<dbReference type="PANTHER" id="PTHR45958">
    <property type="entry name" value="RING-TYPE E3 UBIQUITIN TRANSFERASE"/>
    <property type="match status" value="1"/>
</dbReference>
<proteinExistence type="predicted"/>
<evidence type="ECO:0000313" key="2">
    <source>
        <dbReference type="Proteomes" id="UP001206925"/>
    </source>
</evidence>